<dbReference type="EMBL" id="MH790660">
    <property type="protein sequence ID" value="QBH85104.1"/>
    <property type="molecule type" value="Genomic_DNA"/>
</dbReference>
<organismHost>
    <name type="scientific">Homo sapiens</name>
    <name type="common">Human</name>
    <dbReference type="NCBI Taxonomy" id="9606"/>
</organismHost>
<reference evidence="1" key="1">
    <citation type="submission" date="2018-08" db="EMBL/GenBank/DDBJ databases">
        <title>HSV2 whole genome sequences from clinical isolates.</title>
        <authorList>
            <person name="Roychoudhury P."/>
            <person name="Greninger A.L."/>
            <person name="Jerome K.R."/>
            <person name="Johnston C."/>
            <person name="Wald A."/>
            <person name="Xie H."/>
        </authorList>
    </citation>
    <scope>NUCLEOTIDE SEQUENCE</scope>
    <source>
        <strain evidence="1">2008-483</strain>
    </source>
</reference>
<protein>
    <submittedName>
        <fullName evidence="1">Uncharacterized protein</fullName>
    </submittedName>
</protein>
<accession>A0A481TTZ6</accession>
<proteinExistence type="predicted"/>
<organism evidence="1">
    <name type="scientific">Human herpesvirus 2</name>
    <name type="common">HHV-2</name>
    <name type="synonym">Human herpes simplex virus 2</name>
    <dbReference type="NCBI Taxonomy" id="10310"/>
    <lineage>
        <taxon>Viruses</taxon>
        <taxon>Duplodnaviria</taxon>
        <taxon>Heunggongvirae</taxon>
        <taxon>Peploviricota</taxon>
        <taxon>Herviviricetes</taxon>
        <taxon>Herpesvirales</taxon>
        <taxon>Orthoherpesviridae</taxon>
        <taxon>Alphaherpesvirinae</taxon>
        <taxon>Simplexvirus</taxon>
        <taxon>Simplexvirus humanalpha2</taxon>
    </lineage>
</organism>
<evidence type="ECO:0000313" key="1">
    <source>
        <dbReference type="EMBL" id="QBH85104.1"/>
    </source>
</evidence>
<sequence>MCRNSDEVVRDMATYALFRRRFPGVKHMATLSRLSPWERVMVIASLELMP</sequence>
<name>A0A481TTZ6_HHV2</name>